<dbReference type="SUPFAM" id="SSF74653">
    <property type="entry name" value="TolA/TonB C-terminal domain"/>
    <property type="match status" value="1"/>
</dbReference>
<evidence type="ECO:0000256" key="10">
    <source>
        <dbReference type="SAM" id="MobiDB-lite"/>
    </source>
</evidence>
<evidence type="ECO:0000256" key="2">
    <source>
        <dbReference type="ARBA" id="ARBA00006555"/>
    </source>
</evidence>
<keyword evidence="5" id="KW-0997">Cell inner membrane</keyword>
<comment type="similarity">
    <text evidence="2">Belongs to the TonB family.</text>
</comment>
<evidence type="ECO:0000256" key="1">
    <source>
        <dbReference type="ARBA" id="ARBA00004383"/>
    </source>
</evidence>
<keyword evidence="9" id="KW-0472">Membrane</keyword>
<dbReference type="InterPro" id="IPR051045">
    <property type="entry name" value="TonB-dependent_transducer"/>
</dbReference>
<evidence type="ECO:0000256" key="7">
    <source>
        <dbReference type="ARBA" id="ARBA00022927"/>
    </source>
</evidence>
<dbReference type="GO" id="GO:0015031">
    <property type="term" value="P:protein transport"/>
    <property type="evidence" value="ECO:0007669"/>
    <property type="project" value="UniProtKB-KW"/>
</dbReference>
<dbReference type="NCBIfam" id="TIGR01352">
    <property type="entry name" value="tonB_Cterm"/>
    <property type="match status" value="1"/>
</dbReference>
<accession>A0A1X7PA45</accession>
<dbReference type="GO" id="GO:0005886">
    <property type="term" value="C:plasma membrane"/>
    <property type="evidence" value="ECO:0007669"/>
    <property type="project" value="UniProtKB-SubCell"/>
</dbReference>
<feature type="region of interest" description="Disordered" evidence="10">
    <location>
        <begin position="1"/>
        <end position="32"/>
    </location>
</feature>
<comment type="subcellular location">
    <subcellularLocation>
        <location evidence="1">Cell inner membrane</location>
        <topology evidence="1">Single-pass membrane protein</topology>
        <orientation evidence="1">Periplasmic side</orientation>
    </subcellularLocation>
</comment>
<dbReference type="Pfam" id="PF13103">
    <property type="entry name" value="TonB_2"/>
    <property type="match status" value="1"/>
</dbReference>
<keyword evidence="4" id="KW-1003">Cell membrane</keyword>
<dbReference type="RefSeq" id="WP_085465271.1">
    <property type="nucleotide sequence ID" value="NZ_FXBL01000004.1"/>
</dbReference>
<evidence type="ECO:0000256" key="6">
    <source>
        <dbReference type="ARBA" id="ARBA00022692"/>
    </source>
</evidence>
<evidence type="ECO:0000259" key="11">
    <source>
        <dbReference type="PROSITE" id="PS52015"/>
    </source>
</evidence>
<dbReference type="InterPro" id="IPR037682">
    <property type="entry name" value="TonB_C"/>
</dbReference>
<keyword evidence="7" id="KW-0653">Protein transport</keyword>
<dbReference type="Proteomes" id="UP000193083">
    <property type="component" value="Unassembled WGS sequence"/>
</dbReference>
<dbReference type="PANTHER" id="PTHR33446">
    <property type="entry name" value="PROTEIN TONB-RELATED"/>
    <property type="match status" value="1"/>
</dbReference>
<protein>
    <submittedName>
        <fullName evidence="12">Outer membrane transport energization protein TonB</fullName>
    </submittedName>
</protein>
<proteinExistence type="inferred from homology"/>
<dbReference type="GO" id="GO:0055085">
    <property type="term" value="P:transmembrane transport"/>
    <property type="evidence" value="ECO:0007669"/>
    <property type="project" value="InterPro"/>
</dbReference>
<dbReference type="OrthoDB" id="8448705at2"/>
<dbReference type="PROSITE" id="PS52015">
    <property type="entry name" value="TONB_CTD"/>
    <property type="match status" value="1"/>
</dbReference>
<dbReference type="Gene3D" id="3.30.1150.10">
    <property type="match status" value="1"/>
</dbReference>
<feature type="compositionally biased region" description="Basic and acidic residues" evidence="10">
    <location>
        <begin position="268"/>
        <end position="316"/>
    </location>
</feature>
<dbReference type="AlphaFoldDB" id="A0A1X7PA45"/>
<keyword evidence="8" id="KW-1133">Transmembrane helix</keyword>
<reference evidence="12 13" key="1">
    <citation type="submission" date="2017-04" db="EMBL/GenBank/DDBJ databases">
        <authorList>
            <person name="Afonso C.L."/>
            <person name="Miller P.J."/>
            <person name="Scott M.A."/>
            <person name="Spackman E."/>
            <person name="Goraichik I."/>
            <person name="Dimitrov K.M."/>
            <person name="Suarez D.L."/>
            <person name="Swayne D.E."/>
        </authorList>
    </citation>
    <scope>NUCLEOTIDE SEQUENCE [LARGE SCALE GENOMIC DNA]</scope>
    <source>
        <strain evidence="12 13">B5P</strain>
    </source>
</reference>
<evidence type="ECO:0000256" key="8">
    <source>
        <dbReference type="ARBA" id="ARBA00022989"/>
    </source>
</evidence>
<evidence type="ECO:0000313" key="13">
    <source>
        <dbReference type="Proteomes" id="UP000193083"/>
    </source>
</evidence>
<keyword evidence="13" id="KW-1185">Reference proteome</keyword>
<gene>
    <name evidence="12" type="ORF">SAMN02982922_3450</name>
</gene>
<sequence length="435" mass="45084">MSVQPAPTLPRRPVALRPVARRARLDPPNTFQAPHHVFLREPQRPAWIETENPDLSPLPVAPLAATPAAPRAQRRWLALLVASVALHAAVAGFFLLRGGDESVQIAGSQEAGVAMYGNSAANLTLEGPEDAANVAIITMTPAQPVETIDASAVGPVEAVQPVEEMVTPVEEVATERVAELAETPHAEPVPADAATAAPSPVQQVLAVDTAEVVPDEEAVAPVVPQAAAVPPPDEVVEVPEAPVVGETPEPEKPTPPPKVAETKPQPKPAEKPRAEKPVKKAEAKPTETKPAKADAPARKAEKKVAAGRGGKDKADGQRGVADGEASGTRADNAGKGKGSTAGNAAVSNYPGKVVSKLKRAVRSISPGKRRGADRDVHVAFTVTTSGALASVSVTRSSGSSALDNAALQAVRRAAPFPPIPDGRKSWNFSFPLGLR</sequence>
<evidence type="ECO:0000256" key="9">
    <source>
        <dbReference type="ARBA" id="ARBA00023136"/>
    </source>
</evidence>
<evidence type="ECO:0000256" key="3">
    <source>
        <dbReference type="ARBA" id="ARBA00022448"/>
    </source>
</evidence>
<evidence type="ECO:0000256" key="4">
    <source>
        <dbReference type="ARBA" id="ARBA00022475"/>
    </source>
</evidence>
<dbReference type="InterPro" id="IPR006260">
    <property type="entry name" value="TonB/TolA_C"/>
</dbReference>
<name>A0A1X7PA45_9HYPH</name>
<feature type="region of interest" description="Disordered" evidence="10">
    <location>
        <begin position="241"/>
        <end position="349"/>
    </location>
</feature>
<organism evidence="12 13">
    <name type="scientific">Mesorhizobium australicum</name>
    <dbReference type="NCBI Taxonomy" id="536018"/>
    <lineage>
        <taxon>Bacteria</taxon>
        <taxon>Pseudomonadati</taxon>
        <taxon>Pseudomonadota</taxon>
        <taxon>Alphaproteobacteria</taxon>
        <taxon>Hyphomicrobiales</taxon>
        <taxon>Phyllobacteriaceae</taxon>
        <taxon>Mesorhizobium</taxon>
    </lineage>
</organism>
<evidence type="ECO:0000313" key="12">
    <source>
        <dbReference type="EMBL" id="SMH47103.1"/>
    </source>
</evidence>
<evidence type="ECO:0000256" key="5">
    <source>
        <dbReference type="ARBA" id="ARBA00022519"/>
    </source>
</evidence>
<keyword evidence="6" id="KW-0812">Transmembrane</keyword>
<feature type="domain" description="TonB C-terminal" evidence="11">
    <location>
        <begin position="348"/>
        <end position="435"/>
    </location>
</feature>
<keyword evidence="3" id="KW-0813">Transport</keyword>
<feature type="compositionally biased region" description="Low complexity" evidence="10">
    <location>
        <begin position="1"/>
        <end position="18"/>
    </location>
</feature>
<dbReference type="EMBL" id="FXBL01000004">
    <property type="protein sequence ID" value="SMH47103.1"/>
    <property type="molecule type" value="Genomic_DNA"/>
</dbReference>